<organism evidence="2 3">
    <name type="scientific">Georgenia soli</name>
    <dbReference type="NCBI Taxonomy" id="638953"/>
    <lineage>
        <taxon>Bacteria</taxon>
        <taxon>Bacillati</taxon>
        <taxon>Actinomycetota</taxon>
        <taxon>Actinomycetes</taxon>
        <taxon>Micrococcales</taxon>
        <taxon>Bogoriellaceae</taxon>
        <taxon>Georgenia</taxon>
    </lineage>
</organism>
<dbReference type="Gene3D" id="3.40.50.1820">
    <property type="entry name" value="alpha/beta hydrolase"/>
    <property type="match status" value="1"/>
</dbReference>
<keyword evidence="3" id="KW-1185">Reference proteome</keyword>
<dbReference type="EMBL" id="PDJI01000004">
    <property type="protein sequence ID" value="PFG38178.1"/>
    <property type="molecule type" value="Genomic_DNA"/>
</dbReference>
<sequence length="207" mass="21352">MTDVVVFHHALGLTDGVRAFARTLEDAGHTVHLPDLYDGRVFESLDEGVEFGAGTLGMEEIVARGRAAAADLPTEVAYVGFSLGVVPAQQLAQTRDGAVAAVLAHSCLPPDAFADAWPGGVPVQIHGMDADPYFAGEGDIDAARALVASTEDAELFVYPGDGHLFTDPSAPDHDPAAAKLFTERVLALLDRAGGAPGGADLAADPVP</sequence>
<protein>
    <submittedName>
        <fullName evidence="2">Dienelactone hydrolase</fullName>
    </submittedName>
</protein>
<dbReference type="AlphaFoldDB" id="A0A2A9EGZ7"/>
<gene>
    <name evidence="2" type="ORF">ATJ97_0650</name>
</gene>
<name>A0A2A9EGZ7_9MICO</name>
<dbReference type="PANTHER" id="PTHR46623:SF6">
    <property type="entry name" value="ALPHA_BETA-HYDROLASES SUPERFAMILY PROTEIN"/>
    <property type="match status" value="1"/>
</dbReference>
<evidence type="ECO:0000313" key="3">
    <source>
        <dbReference type="Proteomes" id="UP000222106"/>
    </source>
</evidence>
<dbReference type="RefSeq" id="WP_098482498.1">
    <property type="nucleotide sequence ID" value="NZ_PDJI01000004.1"/>
</dbReference>
<dbReference type="OrthoDB" id="2834584at2"/>
<reference evidence="2 3" key="1">
    <citation type="submission" date="2017-10" db="EMBL/GenBank/DDBJ databases">
        <title>Sequencing the genomes of 1000 actinobacteria strains.</title>
        <authorList>
            <person name="Klenk H.-P."/>
        </authorList>
    </citation>
    <scope>NUCLEOTIDE SEQUENCE [LARGE SCALE GENOMIC DNA]</scope>
    <source>
        <strain evidence="2 3">DSM 21838</strain>
    </source>
</reference>
<dbReference type="GO" id="GO:0016787">
    <property type="term" value="F:hydrolase activity"/>
    <property type="evidence" value="ECO:0007669"/>
    <property type="project" value="UniProtKB-KW"/>
</dbReference>
<feature type="domain" description="Dienelactone hydrolase" evidence="1">
    <location>
        <begin position="4"/>
        <end position="191"/>
    </location>
</feature>
<keyword evidence="2" id="KW-0378">Hydrolase</keyword>
<accession>A0A2A9EGZ7</accession>
<proteinExistence type="predicted"/>
<comment type="caution">
    <text evidence="2">The sequence shown here is derived from an EMBL/GenBank/DDBJ whole genome shotgun (WGS) entry which is preliminary data.</text>
</comment>
<evidence type="ECO:0000313" key="2">
    <source>
        <dbReference type="EMBL" id="PFG38178.1"/>
    </source>
</evidence>
<dbReference type="SUPFAM" id="SSF53474">
    <property type="entry name" value="alpha/beta-Hydrolases"/>
    <property type="match status" value="1"/>
</dbReference>
<dbReference type="PANTHER" id="PTHR46623">
    <property type="entry name" value="CARBOXYMETHYLENEBUTENOLIDASE-RELATED"/>
    <property type="match status" value="1"/>
</dbReference>
<dbReference type="Proteomes" id="UP000222106">
    <property type="component" value="Unassembled WGS sequence"/>
</dbReference>
<dbReference type="Pfam" id="PF01738">
    <property type="entry name" value="DLH"/>
    <property type="match status" value="1"/>
</dbReference>
<dbReference type="InterPro" id="IPR029058">
    <property type="entry name" value="AB_hydrolase_fold"/>
</dbReference>
<evidence type="ECO:0000259" key="1">
    <source>
        <dbReference type="Pfam" id="PF01738"/>
    </source>
</evidence>
<dbReference type="InterPro" id="IPR051049">
    <property type="entry name" value="Dienelactone_hydrolase-like"/>
</dbReference>
<dbReference type="InterPro" id="IPR002925">
    <property type="entry name" value="Dienelactn_hydro"/>
</dbReference>